<dbReference type="OrthoDB" id="9798761at2"/>
<dbReference type="RefSeq" id="WP_090367245.1">
    <property type="nucleotide sequence ID" value="NZ_FNEM01000017.1"/>
</dbReference>
<keyword evidence="4" id="KW-1185">Reference proteome</keyword>
<dbReference type="InterPro" id="IPR011089">
    <property type="entry name" value="GmrSD_C"/>
</dbReference>
<feature type="domain" description="GmrSD restriction endonucleases N-terminal" evidence="1">
    <location>
        <begin position="6"/>
        <end position="227"/>
    </location>
</feature>
<dbReference type="Pfam" id="PF03235">
    <property type="entry name" value="GmrSD_N"/>
    <property type="match status" value="1"/>
</dbReference>
<evidence type="ECO:0000313" key="3">
    <source>
        <dbReference type="EMBL" id="SDJ99123.1"/>
    </source>
</evidence>
<protein>
    <recommendedName>
        <fullName evidence="5">DUF262 domain-containing protein</fullName>
    </recommendedName>
</protein>
<dbReference type="EMBL" id="FNEM01000017">
    <property type="protein sequence ID" value="SDJ99123.1"/>
    <property type="molecule type" value="Genomic_DNA"/>
</dbReference>
<dbReference type="AlphaFoldDB" id="A0A1G8Y8X5"/>
<reference evidence="4" key="1">
    <citation type="submission" date="2016-10" db="EMBL/GenBank/DDBJ databases">
        <authorList>
            <person name="Varghese N."/>
            <person name="Submissions S."/>
        </authorList>
    </citation>
    <scope>NUCLEOTIDE SEQUENCE [LARGE SCALE GENOMIC DNA]</scope>
    <source>
        <strain evidence="4">DSM 23317</strain>
    </source>
</reference>
<dbReference type="PANTHER" id="PTHR35149">
    <property type="entry name" value="SLL5132 PROTEIN"/>
    <property type="match status" value="1"/>
</dbReference>
<dbReference type="PANTHER" id="PTHR35149:SF1">
    <property type="entry name" value="DUF5655 DOMAIN-CONTAINING PROTEIN"/>
    <property type="match status" value="1"/>
</dbReference>
<gene>
    <name evidence="3" type="ORF">SAMN04488540_1172</name>
</gene>
<organism evidence="3 4">
    <name type="scientific">Ferrimonas sediminum</name>
    <dbReference type="NCBI Taxonomy" id="718193"/>
    <lineage>
        <taxon>Bacteria</taxon>
        <taxon>Pseudomonadati</taxon>
        <taxon>Pseudomonadota</taxon>
        <taxon>Gammaproteobacteria</taxon>
        <taxon>Alteromonadales</taxon>
        <taxon>Ferrimonadaceae</taxon>
        <taxon>Ferrimonas</taxon>
    </lineage>
</organism>
<evidence type="ECO:0000313" key="4">
    <source>
        <dbReference type="Proteomes" id="UP000199527"/>
    </source>
</evidence>
<sequence length="624" mass="71832">MNKQSLSDLFSSTLFKIPDYQRGYAWEKKQWRDFVEDLDALVTDDNIHYHYTGTVVTYQANNDTVTYCRRPATLVDVVDGQQRLTTTCLYLSVLIRALIKAGRSEYERDIADFLYDGLRCKLTLNNDTGDLFHRLLSEGRALKAPTTPHQRRLCEATDYFQAHVDTLLADSSKGTHYLTQLFEAITGKLVFTSYTIEEECEIGMTFELMNSRGKELSVLELLKNYLMHWVARNGVADERDDLAKRVNLAWRDTYGFVGESSGNESQCLRLAWTLYCHHLPKNWKGYDGFKQPQYIPLRNFAVEGQSGSGKTKAQTKAFLLTFVKGLPEVARHYQAIVSPKADNTDSPAELAWLQRINNSGNIANFLPLLVAARSRWLAGSVTEARYIELLQALECYAYRVFLFEGRRSNSGSSTLYRWGHELFNQAGVELEAIIAKIHDLIRYYASDSAFAGQLKQPGKWYHWRRLLKYTLFEYEQHLMEREGKGSKPKITWEELARDSTLEHILPQNPAEGSHWRAVWDEDSRATYLHDLGNLVLTKDNASYSNFEFQRKKGAPGVSPSYSDSCIKQERKLAQYSDWTPETLKQRRQEMESWILGRWQTRYLAAATETDKQLDSEMQLDDAEA</sequence>
<evidence type="ECO:0000259" key="2">
    <source>
        <dbReference type="Pfam" id="PF07510"/>
    </source>
</evidence>
<accession>A0A1G8Y8X5</accession>
<evidence type="ECO:0008006" key="5">
    <source>
        <dbReference type="Google" id="ProtNLM"/>
    </source>
</evidence>
<dbReference type="Pfam" id="PF07510">
    <property type="entry name" value="GmrSD_C"/>
    <property type="match status" value="1"/>
</dbReference>
<dbReference type="Proteomes" id="UP000199527">
    <property type="component" value="Unassembled WGS sequence"/>
</dbReference>
<dbReference type="InterPro" id="IPR004919">
    <property type="entry name" value="GmrSD_N"/>
</dbReference>
<evidence type="ECO:0000259" key="1">
    <source>
        <dbReference type="Pfam" id="PF03235"/>
    </source>
</evidence>
<proteinExistence type="predicted"/>
<feature type="domain" description="GmrSD restriction endonucleases C-terminal" evidence="2">
    <location>
        <begin position="445"/>
        <end position="590"/>
    </location>
</feature>
<name>A0A1G8Y8X5_9GAMM</name>